<gene>
    <name evidence="1" type="ordered locus">Meso_4294</name>
</gene>
<reference evidence="1" key="1">
    <citation type="submission" date="2006-06" db="EMBL/GenBank/DDBJ databases">
        <title>Complete sequence of Plasmid 1 of Chelativorans sp. BNC1.</title>
        <authorList>
            <consortium name="US DOE Joint Genome Institute"/>
            <person name="Copeland A."/>
            <person name="Lucas S."/>
            <person name="Lapidus A."/>
            <person name="Barry K."/>
            <person name="Detter J.C."/>
            <person name="Glavina del Rio T."/>
            <person name="Hammon N."/>
            <person name="Israni S."/>
            <person name="Dalin E."/>
            <person name="Tice H."/>
            <person name="Pitluck S."/>
            <person name="Chertkov O."/>
            <person name="Brettin T."/>
            <person name="Bruce D."/>
            <person name="Han C."/>
            <person name="Tapia R."/>
            <person name="Gilna P."/>
            <person name="Schmutz J."/>
            <person name="Larimer F."/>
            <person name="Land M."/>
            <person name="Hauser L."/>
            <person name="Kyrpides N."/>
            <person name="Mikhailova N."/>
            <person name="Richardson P."/>
        </authorList>
    </citation>
    <scope>NUCLEOTIDE SEQUENCE</scope>
    <source>
        <strain evidence="1">BNC1</strain>
        <plasmid evidence="1">1</plasmid>
    </source>
</reference>
<proteinExistence type="predicted"/>
<accession>Q11MV5</accession>
<name>Q11MV5_CHESB</name>
<sequence>MLGHLIGEMRILWSSVTAWACDRQHRMDTSREIQALDAHERARVLGELGLTQTELGAGLQIPFISRDLISGALHALVIDPDALRARHGSWERDMRRVCMACPARGRCRRDLATGDFARRYRHYCPNAASLVELEHVGRGNGRTSVR</sequence>
<dbReference type="AlphaFoldDB" id="Q11MV5"/>
<dbReference type="KEGG" id="mes:Meso_4294"/>
<geneLocation type="plasmid" evidence="1">
    <name>1</name>
</geneLocation>
<organism evidence="1">
    <name type="scientific">Chelativorans sp. (strain BNC1)</name>
    <dbReference type="NCBI Taxonomy" id="266779"/>
    <lineage>
        <taxon>Bacteria</taxon>
        <taxon>Pseudomonadati</taxon>
        <taxon>Pseudomonadota</taxon>
        <taxon>Alphaproteobacteria</taxon>
        <taxon>Hyphomicrobiales</taxon>
        <taxon>Phyllobacteriaceae</taxon>
        <taxon>Chelativorans</taxon>
    </lineage>
</organism>
<keyword evidence="1" id="KW-0614">Plasmid</keyword>
<dbReference type="HOGENOM" id="CLU_1774064_0_0_5"/>
<evidence type="ECO:0000313" key="1">
    <source>
        <dbReference type="EMBL" id="ABG61264.1"/>
    </source>
</evidence>
<dbReference type="EMBL" id="CP000389">
    <property type="protein sequence ID" value="ABG61264.1"/>
    <property type="molecule type" value="Genomic_DNA"/>
</dbReference>
<protein>
    <submittedName>
        <fullName evidence="1">Uncharacterized protein</fullName>
    </submittedName>
</protein>